<dbReference type="PANTHER" id="PTHR12198:SF9">
    <property type="entry name" value="PROSPERO HOMEOBOX PROTEIN 2"/>
    <property type="match status" value="1"/>
</dbReference>
<dbReference type="Ensembl" id="ENSOMYT00000156503.1">
    <property type="protein sequence ID" value="ENSOMYP00000120134.1"/>
    <property type="gene ID" value="ENSOMYG00000070351.1"/>
</dbReference>
<dbReference type="GO" id="GO:0060042">
    <property type="term" value="P:retina morphogenesis in camera-type eye"/>
    <property type="evidence" value="ECO:0007669"/>
    <property type="project" value="UniProtKB-ARBA"/>
</dbReference>
<protein>
    <recommendedName>
        <fullName evidence="8">Prospero domain-containing protein</fullName>
    </recommendedName>
</protein>
<evidence type="ECO:0000313" key="10">
    <source>
        <dbReference type="Proteomes" id="UP000694395"/>
    </source>
</evidence>
<evidence type="ECO:0000256" key="6">
    <source>
        <dbReference type="ARBA" id="ARBA00023242"/>
    </source>
</evidence>
<feature type="region of interest" description="Disordered" evidence="7">
    <location>
        <begin position="146"/>
        <end position="203"/>
    </location>
</feature>
<dbReference type="GO" id="GO:0001945">
    <property type="term" value="P:lymph vessel development"/>
    <property type="evidence" value="ECO:0007669"/>
    <property type="project" value="UniProtKB-ARBA"/>
</dbReference>
<evidence type="ECO:0000313" key="9">
    <source>
        <dbReference type="Ensembl" id="ENSOMYP00000120134.1"/>
    </source>
</evidence>
<dbReference type="GO" id="GO:0000978">
    <property type="term" value="F:RNA polymerase II cis-regulatory region sequence-specific DNA binding"/>
    <property type="evidence" value="ECO:0007669"/>
    <property type="project" value="TreeGrafter"/>
</dbReference>
<dbReference type="AlphaFoldDB" id="A0A8K9VE98"/>
<dbReference type="InterPro" id="IPR039350">
    <property type="entry name" value="Prospero_homeodomain"/>
</dbReference>
<keyword evidence="3" id="KW-0238">DNA-binding</keyword>
<sequence>MHHFPSSTYPEDRAEHPPSFLHDNTYNSPTPPSSSRSSGGSLISMLLRKTVESEQTLQESSAAYYNPEAHISFSALTSPRLVDHHSSTSSKSSSTTMEPLSPASQASTGASPNGAGWNQDWTLELGDRRQAKRARVENIIRGIAVSPPSPSVHCTHGETTPTSDLQSETMENKQEGKRKQRVPQHQDLLRTGGASGKSTDEGHNLKKQLQTMQRLLGYPETEVFMDPYNKLLADILKYELSRAVNSSVDSIFKNISHTLFKPPQLHIKDGGMVETDDEPVFLSSHELASSSTHVDSMSRLPPCSKSGMAQQLPEIQTEALSLVVQKPASMTRPCSLNLTVKRPLHFHQPSLLYNHPTDLQEDHQVLDNLKHNGFHHDTFGKLPCRPTTTGLPTPEMVDLLWDPVKVKSKVTSRPPRSPQVHHPTATGHNVLLDSLGLPHVKMEYGSFQSMVKRTSYVLNEGLTTHHLKKAKLMFFYTRYPSSNVLTAFFSDIQLTRCIMSQLIKWFSNFREFYYIQMEKFARRARVEGVNSVRDVAVSRDSELFRALNMHYNKANDFQVPDRFLEVAEITLQEFYISISLARDSDPSWKKAIYKVISKLDSDVPAEFKAPLTT</sequence>
<evidence type="ECO:0000256" key="5">
    <source>
        <dbReference type="ARBA" id="ARBA00023163"/>
    </source>
</evidence>
<evidence type="ECO:0000256" key="2">
    <source>
        <dbReference type="ARBA" id="ARBA00023015"/>
    </source>
</evidence>
<dbReference type="GO" id="GO:0070365">
    <property type="term" value="P:hepatocyte differentiation"/>
    <property type="evidence" value="ECO:0007669"/>
    <property type="project" value="UniProtKB-ARBA"/>
</dbReference>
<reference evidence="9" key="2">
    <citation type="submission" date="2025-08" db="UniProtKB">
        <authorList>
            <consortium name="Ensembl"/>
        </authorList>
    </citation>
    <scope>IDENTIFICATION</scope>
</reference>
<evidence type="ECO:0000259" key="8">
    <source>
        <dbReference type="PROSITE" id="PS51818"/>
    </source>
</evidence>
<keyword evidence="6" id="KW-0539">Nucleus</keyword>
<dbReference type="GO" id="GO:0035295">
    <property type="term" value="P:tube development"/>
    <property type="evidence" value="ECO:0007669"/>
    <property type="project" value="UniProtKB-ARBA"/>
</dbReference>
<proteinExistence type="predicted"/>
<reference evidence="9" key="3">
    <citation type="submission" date="2025-09" db="UniProtKB">
        <authorList>
            <consortium name="Ensembl"/>
        </authorList>
    </citation>
    <scope>IDENTIFICATION</scope>
</reference>
<dbReference type="PANTHER" id="PTHR12198">
    <property type="entry name" value="HOMEOBOX PROTEIN PROSPERO/PROX-1/CEH-26"/>
    <property type="match status" value="1"/>
</dbReference>
<dbReference type="GO" id="GO:0000981">
    <property type="term" value="F:DNA-binding transcription factor activity, RNA polymerase II-specific"/>
    <property type="evidence" value="ECO:0007669"/>
    <property type="project" value="TreeGrafter"/>
</dbReference>
<dbReference type="PROSITE" id="PS51818">
    <property type="entry name" value="HOMEO_PROSPERO"/>
    <property type="match status" value="1"/>
</dbReference>
<keyword evidence="10" id="KW-1185">Reference proteome</keyword>
<dbReference type="GO" id="GO:0005737">
    <property type="term" value="C:cytoplasm"/>
    <property type="evidence" value="ECO:0007669"/>
    <property type="project" value="UniProtKB-ARBA"/>
</dbReference>
<organism evidence="9 10">
    <name type="scientific">Oncorhynchus mykiss</name>
    <name type="common">Rainbow trout</name>
    <name type="synonym">Salmo gairdneri</name>
    <dbReference type="NCBI Taxonomy" id="8022"/>
    <lineage>
        <taxon>Eukaryota</taxon>
        <taxon>Metazoa</taxon>
        <taxon>Chordata</taxon>
        <taxon>Craniata</taxon>
        <taxon>Vertebrata</taxon>
        <taxon>Euteleostomi</taxon>
        <taxon>Actinopterygii</taxon>
        <taxon>Neopterygii</taxon>
        <taxon>Teleostei</taxon>
        <taxon>Protacanthopterygii</taxon>
        <taxon>Salmoniformes</taxon>
        <taxon>Salmonidae</taxon>
        <taxon>Salmoninae</taxon>
        <taxon>Oncorhynchus</taxon>
    </lineage>
</organism>
<feature type="region of interest" description="Disordered" evidence="7">
    <location>
        <begin position="1"/>
        <end position="41"/>
    </location>
</feature>
<evidence type="ECO:0000256" key="7">
    <source>
        <dbReference type="SAM" id="MobiDB-lite"/>
    </source>
</evidence>
<dbReference type="GO" id="GO:0007417">
    <property type="term" value="P:central nervous system development"/>
    <property type="evidence" value="ECO:0007669"/>
    <property type="project" value="UniProtKB-ARBA"/>
</dbReference>
<evidence type="ECO:0000256" key="4">
    <source>
        <dbReference type="ARBA" id="ARBA00023155"/>
    </source>
</evidence>
<dbReference type="InterPro" id="IPR037131">
    <property type="entry name" value="Homeo_prospero_dom_sf"/>
</dbReference>
<keyword evidence="4" id="KW-0371">Homeobox</keyword>
<keyword evidence="5" id="KW-0804">Transcription</keyword>
<dbReference type="GO" id="GO:0005634">
    <property type="term" value="C:nucleus"/>
    <property type="evidence" value="ECO:0007669"/>
    <property type="project" value="UniProtKB-SubCell"/>
</dbReference>
<feature type="region of interest" description="Disordered" evidence="7">
    <location>
        <begin position="82"/>
        <end position="120"/>
    </location>
</feature>
<dbReference type="GO" id="GO:0048646">
    <property type="term" value="P:anatomical structure formation involved in morphogenesis"/>
    <property type="evidence" value="ECO:0007669"/>
    <property type="project" value="UniProtKB-ARBA"/>
</dbReference>
<dbReference type="InterPro" id="IPR023082">
    <property type="entry name" value="Homeo_prospero_dom"/>
</dbReference>
<accession>A0A8K9VE98</accession>
<feature type="compositionally biased region" description="Polar residues" evidence="7">
    <location>
        <begin position="157"/>
        <end position="169"/>
    </location>
</feature>
<evidence type="ECO:0000256" key="3">
    <source>
        <dbReference type="ARBA" id="ARBA00023125"/>
    </source>
</evidence>
<dbReference type="Pfam" id="PF05044">
    <property type="entry name" value="HPD"/>
    <property type="match status" value="1"/>
</dbReference>
<feature type="compositionally biased region" description="Low complexity" evidence="7">
    <location>
        <begin position="87"/>
        <end position="96"/>
    </location>
</feature>
<feature type="domain" description="Prospero" evidence="8">
    <location>
        <begin position="459"/>
        <end position="613"/>
    </location>
</feature>
<dbReference type="FunFam" id="1.10.10.500:FF:000001">
    <property type="entry name" value="Prospero homeobox protein 1"/>
    <property type="match status" value="1"/>
</dbReference>
<dbReference type="GO" id="GO:0031016">
    <property type="term" value="P:pancreas development"/>
    <property type="evidence" value="ECO:0007669"/>
    <property type="project" value="UniProtKB-ARBA"/>
</dbReference>
<dbReference type="GO" id="GO:0048598">
    <property type="term" value="P:embryonic morphogenesis"/>
    <property type="evidence" value="ECO:0007669"/>
    <property type="project" value="UniProtKB-ARBA"/>
</dbReference>
<dbReference type="InterPro" id="IPR009057">
    <property type="entry name" value="Homeodomain-like_sf"/>
</dbReference>
<keyword evidence="2" id="KW-0805">Transcription regulation</keyword>
<dbReference type="GO" id="GO:0070309">
    <property type="term" value="P:lens fiber cell morphogenesis"/>
    <property type="evidence" value="ECO:0007669"/>
    <property type="project" value="UniProtKB-ARBA"/>
</dbReference>
<feature type="compositionally biased region" description="Polar residues" evidence="7">
    <location>
        <begin position="102"/>
        <end position="111"/>
    </location>
</feature>
<dbReference type="SUPFAM" id="SSF46689">
    <property type="entry name" value="Homeodomain-like"/>
    <property type="match status" value="1"/>
</dbReference>
<dbReference type="Proteomes" id="UP000694395">
    <property type="component" value="Chromosome 4"/>
</dbReference>
<evidence type="ECO:0000256" key="1">
    <source>
        <dbReference type="ARBA" id="ARBA00004123"/>
    </source>
</evidence>
<dbReference type="Gene3D" id="1.10.10.500">
    <property type="entry name" value="Homeo-prospero domain"/>
    <property type="match status" value="1"/>
</dbReference>
<reference evidence="9" key="1">
    <citation type="submission" date="2020-07" db="EMBL/GenBank/DDBJ databases">
        <title>A long reads based de novo assembly of the rainbow trout Arlee double haploid line genome.</title>
        <authorList>
            <person name="Gao G."/>
            <person name="Palti Y."/>
        </authorList>
    </citation>
    <scope>NUCLEOTIDE SEQUENCE [LARGE SCALE GENOMIC DNA]</scope>
</reference>
<comment type="subcellular location">
    <subcellularLocation>
        <location evidence="1">Nucleus</location>
    </subcellularLocation>
</comment>
<name>A0A8K9VE98_ONCMY</name>
<dbReference type="GeneTree" id="ENSGT00940000154790"/>